<dbReference type="eggNOG" id="ENOG502Z8KV">
    <property type="taxonomic scope" value="Bacteria"/>
</dbReference>
<protein>
    <submittedName>
        <fullName evidence="1">Uncharacterized protein</fullName>
    </submittedName>
</protein>
<accession>A0A0A0EEP8</accession>
<evidence type="ECO:0000313" key="1">
    <source>
        <dbReference type="EMBL" id="KGM48583.1"/>
    </source>
</evidence>
<comment type="caution">
    <text evidence="1">The sequence shown here is derived from an EMBL/GenBank/DDBJ whole genome shotgun (WGS) entry which is preliminary data.</text>
</comment>
<evidence type="ECO:0000313" key="2">
    <source>
        <dbReference type="Proteomes" id="UP000030004"/>
    </source>
</evidence>
<gene>
    <name evidence="1" type="ORF">ATO9_13220</name>
</gene>
<organism evidence="1 2">
    <name type="scientific">Pseudooceanicola atlanticus</name>
    <dbReference type="NCBI Taxonomy" id="1461694"/>
    <lineage>
        <taxon>Bacteria</taxon>
        <taxon>Pseudomonadati</taxon>
        <taxon>Pseudomonadota</taxon>
        <taxon>Alphaproteobacteria</taxon>
        <taxon>Rhodobacterales</taxon>
        <taxon>Paracoccaceae</taxon>
        <taxon>Pseudooceanicola</taxon>
    </lineage>
</organism>
<reference evidence="1 2" key="1">
    <citation type="journal article" date="2015" name="Antonie Van Leeuwenhoek">
        <title>Pseudooceanicola atlanticus gen. nov. sp. nov., isolated from surface seawater of the Atlantic Ocean and reclassification of Oceanicola batsensis, Oceanicola marinus, Oceanicola nitratireducens, Oceanicola nanhaiensis, Oceanicola antarcticus and Oceanicola flagellatus, as Pseudooceanicola batsensis comb. nov., Pseudooceanicola marinus comb. nov., Pseudooceanicola nitratireducens comb. nov., Pseudooceanicola nanhaiensis comb. nov., Pseudooceanicola antarcticus comb. nov., and Pseudooceanicola flagellatus comb. nov.</title>
        <authorList>
            <person name="Lai Q."/>
            <person name="Li G."/>
            <person name="Liu X."/>
            <person name="Du Y."/>
            <person name="Sun F."/>
            <person name="Shao Z."/>
        </authorList>
    </citation>
    <scope>NUCLEOTIDE SEQUENCE [LARGE SCALE GENOMIC DNA]</scope>
    <source>
        <strain evidence="1 2">22II-s11g</strain>
    </source>
</reference>
<dbReference type="EMBL" id="AQQX01000004">
    <property type="protein sequence ID" value="KGM48583.1"/>
    <property type="molecule type" value="Genomic_DNA"/>
</dbReference>
<dbReference type="STRING" id="1461694.ATO9_13220"/>
<sequence>MEFLMPGFADITAKLAKRSQAQVARDKSTSAETPIRLELSALPVRDETKHDRGRNVFFSRGQFLARQDRWDVLGRLIAETDRNRLTTPSGVSMASLLADGARADAVSQARTAIADGGQSTPAGITALEELIEDHAETWGVALVVARAQIECAWAWQGQVDPYALPHKPKPDFHDCFARAFELIDYAGDRAPKSAEIAASRCDLLAADPMAEARVDLFHARAMEADPENPGRLRAYGVHLLPRWFGTHTRLAATAEDMAVNDACDWGNRAYTWMWFDALRLDPGSAAVMEADRFIAGMHEILEINPAPHMANLMAAYAAGMSAATAPDDLSAEARKVRARIHAALPELLDAYLTELHPQVWARAHALPGSAHVGPLSHGRIAAAAAQARQAIDNAMSDRDEA</sequence>
<keyword evidence="2" id="KW-1185">Reference proteome</keyword>
<dbReference type="Proteomes" id="UP000030004">
    <property type="component" value="Unassembled WGS sequence"/>
</dbReference>
<proteinExistence type="predicted"/>
<name>A0A0A0EEP8_9RHOB</name>
<dbReference type="AlphaFoldDB" id="A0A0A0EEP8"/>